<organism evidence="4 5">
    <name type="scientific">Vibrio panuliri</name>
    <dbReference type="NCBI Taxonomy" id="1381081"/>
    <lineage>
        <taxon>Bacteria</taxon>
        <taxon>Pseudomonadati</taxon>
        <taxon>Pseudomonadota</taxon>
        <taxon>Gammaproteobacteria</taxon>
        <taxon>Vibrionales</taxon>
        <taxon>Vibrionaceae</taxon>
        <taxon>Vibrio</taxon>
    </lineage>
</organism>
<dbReference type="AlphaFoldDB" id="A0A1Q9HRN7"/>
<comment type="caution">
    <text evidence="4">The sequence shown here is derived from an EMBL/GenBank/DDBJ whole genome shotgun (WGS) entry which is preliminary data.</text>
</comment>
<dbReference type="Pfam" id="PF01627">
    <property type="entry name" value="Hpt"/>
    <property type="match status" value="1"/>
</dbReference>
<dbReference type="SUPFAM" id="SSF47226">
    <property type="entry name" value="Histidine-containing phosphotransfer domain, HPT domain"/>
    <property type="match status" value="1"/>
</dbReference>
<keyword evidence="2" id="KW-0597">Phosphoprotein</keyword>
<dbReference type="InterPro" id="IPR008207">
    <property type="entry name" value="Sig_transdc_His_kin_Hpt_dom"/>
</dbReference>
<dbReference type="OrthoDB" id="6401882at2"/>
<dbReference type="PROSITE" id="PS50894">
    <property type="entry name" value="HPT"/>
    <property type="match status" value="1"/>
</dbReference>
<reference evidence="4 5" key="1">
    <citation type="submission" date="2016-09" db="EMBL/GenBank/DDBJ databases">
        <title>Genomic Taxonomy of the Vibrionaceae.</title>
        <authorList>
            <person name="Gonzalez-Castillo A."/>
            <person name="Gomez-Gil B."/>
            <person name="Enciso-Ibarra K."/>
        </authorList>
    </citation>
    <scope>NUCLEOTIDE SEQUENCE [LARGE SCALE GENOMIC DNA]</scope>
    <source>
        <strain evidence="4 5">CAIM 703</strain>
    </source>
</reference>
<dbReference type="Gene3D" id="1.20.120.160">
    <property type="entry name" value="HPT domain"/>
    <property type="match status" value="1"/>
</dbReference>
<dbReference type="Proteomes" id="UP000186313">
    <property type="component" value="Unassembled WGS sequence"/>
</dbReference>
<evidence type="ECO:0000313" key="5">
    <source>
        <dbReference type="Proteomes" id="UP000186313"/>
    </source>
</evidence>
<name>A0A1Q9HRN7_9VIBR</name>
<dbReference type="GO" id="GO:0000160">
    <property type="term" value="P:phosphorelay signal transduction system"/>
    <property type="evidence" value="ECO:0007669"/>
    <property type="project" value="UniProtKB-KW"/>
</dbReference>
<dbReference type="GO" id="GO:0004672">
    <property type="term" value="F:protein kinase activity"/>
    <property type="evidence" value="ECO:0007669"/>
    <property type="project" value="UniProtKB-ARBA"/>
</dbReference>
<evidence type="ECO:0000259" key="3">
    <source>
        <dbReference type="PROSITE" id="PS50894"/>
    </source>
</evidence>
<protein>
    <recommendedName>
        <fullName evidence="3">HPt domain-containing protein</fullName>
    </recommendedName>
</protein>
<feature type="domain" description="HPt" evidence="3">
    <location>
        <begin position="14"/>
        <end position="106"/>
    </location>
</feature>
<keyword evidence="1" id="KW-0902">Two-component regulatory system</keyword>
<gene>
    <name evidence="4" type="ORF">BIY22_03095</name>
</gene>
<proteinExistence type="predicted"/>
<accession>A0A1Q9HRN7</accession>
<evidence type="ECO:0000313" key="4">
    <source>
        <dbReference type="EMBL" id="OLQ93492.1"/>
    </source>
</evidence>
<feature type="modified residue" description="Phosphohistidine" evidence="2">
    <location>
        <position position="53"/>
    </location>
</feature>
<sequence length="114" mass="13031">MLDFNTIKAMVDNDEDVIMVLLATYLEDYGDCVDKITTLVESHDWHELFLFSHSLKGTLKIIGENSVTQRLENIEHAARQNQAPLNEDLEHAKSELAAIQSQIQHYLANENAYE</sequence>
<dbReference type="EMBL" id="MJMJ01000001">
    <property type="protein sequence ID" value="OLQ93492.1"/>
    <property type="molecule type" value="Genomic_DNA"/>
</dbReference>
<dbReference type="InterPro" id="IPR036641">
    <property type="entry name" value="HPT_dom_sf"/>
</dbReference>
<evidence type="ECO:0000256" key="2">
    <source>
        <dbReference type="PROSITE-ProRule" id="PRU00110"/>
    </source>
</evidence>
<evidence type="ECO:0000256" key="1">
    <source>
        <dbReference type="ARBA" id="ARBA00023012"/>
    </source>
</evidence>
<dbReference type="STRING" id="1381081.BIY22_03095"/>
<dbReference type="RefSeq" id="WP_075706130.1">
    <property type="nucleotide sequence ID" value="NZ_MJMJ01000001.1"/>
</dbReference>